<evidence type="ECO:0000313" key="4">
    <source>
        <dbReference type="Proteomes" id="UP000598360"/>
    </source>
</evidence>
<accession>A0A929FWN5</accession>
<sequence length="127" mass="13652">MLPGRRFQTGAAAVHRRRSSVDADNPFGPEVVEAVAQHMNDDHAGDSLLIVRALGGRPDATTAETTGLDGRAIEFRASVPDGEPVTVRVPWSAPLTERAQIRAEVTRMYHEACAALGETPRGGDEEH</sequence>
<dbReference type="Pfam" id="PF10615">
    <property type="entry name" value="DUF2470"/>
    <property type="match status" value="1"/>
</dbReference>
<dbReference type="InterPro" id="IPR019595">
    <property type="entry name" value="DUF2470"/>
</dbReference>
<proteinExistence type="predicted"/>
<evidence type="ECO:0000313" key="3">
    <source>
        <dbReference type="EMBL" id="MBE9373731.1"/>
    </source>
</evidence>
<dbReference type="Gene3D" id="3.20.180.10">
    <property type="entry name" value="PNP-oxidase-like"/>
    <property type="match status" value="1"/>
</dbReference>
<keyword evidence="4" id="KW-1185">Reference proteome</keyword>
<dbReference type="InterPro" id="IPR037119">
    <property type="entry name" value="Haem_oxidase_HugZ-like_sf"/>
</dbReference>
<evidence type="ECO:0000259" key="2">
    <source>
        <dbReference type="Pfam" id="PF10615"/>
    </source>
</evidence>
<dbReference type="AlphaFoldDB" id="A0A929FWN5"/>
<feature type="domain" description="DUF2470" evidence="2">
    <location>
        <begin position="35"/>
        <end position="108"/>
    </location>
</feature>
<dbReference type="Proteomes" id="UP000598360">
    <property type="component" value="Unassembled WGS sequence"/>
</dbReference>
<feature type="region of interest" description="Disordered" evidence="1">
    <location>
        <begin position="1"/>
        <end position="26"/>
    </location>
</feature>
<evidence type="ECO:0000256" key="1">
    <source>
        <dbReference type="SAM" id="MobiDB-lite"/>
    </source>
</evidence>
<comment type="caution">
    <text evidence="3">The sequence shown here is derived from an EMBL/GenBank/DDBJ whole genome shotgun (WGS) entry which is preliminary data.</text>
</comment>
<gene>
    <name evidence="3" type="ORF">IQ251_04620</name>
</gene>
<name>A0A929FWN5_9PSEU</name>
<protein>
    <submittedName>
        <fullName evidence="3">DUF2470 domain-containing protein</fullName>
    </submittedName>
</protein>
<reference evidence="3" key="1">
    <citation type="submission" date="2020-10" db="EMBL/GenBank/DDBJ databases">
        <title>Diversity and distribution of actinomycetes associated with coral in the coast of Hainan.</title>
        <authorList>
            <person name="Li F."/>
        </authorList>
    </citation>
    <scope>NUCLEOTIDE SEQUENCE</scope>
    <source>
        <strain evidence="3">HNM0983</strain>
    </source>
</reference>
<dbReference type="EMBL" id="JADEYC010000007">
    <property type="protein sequence ID" value="MBE9373731.1"/>
    <property type="molecule type" value="Genomic_DNA"/>
</dbReference>
<organism evidence="3 4">
    <name type="scientific">Saccharopolyspora montiporae</name>
    <dbReference type="NCBI Taxonomy" id="2781240"/>
    <lineage>
        <taxon>Bacteria</taxon>
        <taxon>Bacillati</taxon>
        <taxon>Actinomycetota</taxon>
        <taxon>Actinomycetes</taxon>
        <taxon>Pseudonocardiales</taxon>
        <taxon>Pseudonocardiaceae</taxon>
        <taxon>Saccharopolyspora</taxon>
    </lineage>
</organism>